<reference evidence="1 2" key="1">
    <citation type="submission" date="2016-09" db="EMBL/GenBank/DDBJ databases">
        <authorList>
            <person name="Capua I."/>
            <person name="De Benedictis P."/>
            <person name="Joannis T."/>
            <person name="Lombin L.H."/>
            <person name="Cattoli G."/>
        </authorList>
    </citation>
    <scope>NUCLEOTIDE SEQUENCE [LARGE SCALE GENOMIC DNA]</scope>
    <source>
        <strain evidence="1 2">IMI 309357</strain>
    </source>
</reference>
<dbReference type="RefSeq" id="XP_022473842.1">
    <property type="nucleotide sequence ID" value="XM_022619638.1"/>
</dbReference>
<dbReference type="EMBL" id="MJBS01000066">
    <property type="protein sequence ID" value="OHE96686.1"/>
    <property type="molecule type" value="Genomic_DNA"/>
</dbReference>
<organism evidence="1 2">
    <name type="scientific">Colletotrichum orchidophilum</name>
    <dbReference type="NCBI Taxonomy" id="1209926"/>
    <lineage>
        <taxon>Eukaryota</taxon>
        <taxon>Fungi</taxon>
        <taxon>Dikarya</taxon>
        <taxon>Ascomycota</taxon>
        <taxon>Pezizomycotina</taxon>
        <taxon>Sordariomycetes</taxon>
        <taxon>Hypocreomycetidae</taxon>
        <taxon>Glomerellales</taxon>
        <taxon>Glomerellaceae</taxon>
        <taxon>Colletotrichum</taxon>
    </lineage>
</organism>
<name>A0A1G4B5T4_9PEZI</name>
<proteinExistence type="predicted"/>
<dbReference type="GeneID" id="34561148"/>
<sequence length="109" mass="12173">MNGRKMRAQKQPHLEDMLFLDADECSAISYLQDGVPHAGTPFSRRYLFLCLVHLPGQPPSWDHGAGSIPQDPDPQFGTHLEGVGLRRWRCSQASIVTAGIIRLSVLFPY</sequence>
<accession>A0A1G4B5T4</accession>
<dbReference type="Proteomes" id="UP000176998">
    <property type="component" value="Unassembled WGS sequence"/>
</dbReference>
<gene>
    <name evidence="1" type="ORF">CORC01_08003</name>
</gene>
<evidence type="ECO:0000313" key="1">
    <source>
        <dbReference type="EMBL" id="OHE96686.1"/>
    </source>
</evidence>
<keyword evidence="2" id="KW-1185">Reference proteome</keyword>
<dbReference type="AlphaFoldDB" id="A0A1G4B5T4"/>
<comment type="caution">
    <text evidence="1">The sequence shown here is derived from an EMBL/GenBank/DDBJ whole genome shotgun (WGS) entry which is preliminary data.</text>
</comment>
<protein>
    <submittedName>
        <fullName evidence="1">Uncharacterized protein</fullName>
    </submittedName>
</protein>
<evidence type="ECO:0000313" key="2">
    <source>
        <dbReference type="Proteomes" id="UP000176998"/>
    </source>
</evidence>